<comment type="caution">
    <text evidence="2">The sequence shown here is derived from an EMBL/GenBank/DDBJ whole genome shotgun (WGS) entry which is preliminary data.</text>
</comment>
<evidence type="ECO:0000313" key="2">
    <source>
        <dbReference type="EMBL" id="KAG0459847.1"/>
    </source>
</evidence>
<dbReference type="EMBL" id="JADCNM010000012">
    <property type="protein sequence ID" value="KAG0459847.1"/>
    <property type="molecule type" value="Genomic_DNA"/>
</dbReference>
<dbReference type="Gene3D" id="1.10.510.10">
    <property type="entry name" value="Transferase(Phosphotransferase) domain 1"/>
    <property type="match status" value="1"/>
</dbReference>
<proteinExistence type="predicted"/>
<reference evidence="2 3" key="1">
    <citation type="journal article" date="2020" name="Nat. Food">
        <title>A phased Vanilla planifolia genome enables genetic improvement of flavour and production.</title>
        <authorList>
            <person name="Hasing T."/>
            <person name="Tang H."/>
            <person name="Brym M."/>
            <person name="Khazi F."/>
            <person name="Huang T."/>
            <person name="Chambers A.H."/>
        </authorList>
    </citation>
    <scope>NUCLEOTIDE SEQUENCE [LARGE SCALE GENOMIC DNA]</scope>
    <source>
        <tissue evidence="2">Leaf</tissue>
    </source>
</reference>
<dbReference type="SUPFAM" id="SSF56112">
    <property type="entry name" value="Protein kinase-like (PK-like)"/>
    <property type="match status" value="1"/>
</dbReference>
<evidence type="ECO:0000313" key="3">
    <source>
        <dbReference type="Proteomes" id="UP000639772"/>
    </source>
</evidence>
<feature type="region of interest" description="Disordered" evidence="1">
    <location>
        <begin position="1"/>
        <end position="20"/>
    </location>
</feature>
<name>A0A835UFL9_VANPL</name>
<organism evidence="2 3">
    <name type="scientific">Vanilla planifolia</name>
    <name type="common">Vanilla</name>
    <dbReference type="NCBI Taxonomy" id="51239"/>
    <lineage>
        <taxon>Eukaryota</taxon>
        <taxon>Viridiplantae</taxon>
        <taxon>Streptophyta</taxon>
        <taxon>Embryophyta</taxon>
        <taxon>Tracheophyta</taxon>
        <taxon>Spermatophyta</taxon>
        <taxon>Magnoliopsida</taxon>
        <taxon>Liliopsida</taxon>
        <taxon>Asparagales</taxon>
        <taxon>Orchidaceae</taxon>
        <taxon>Vanilloideae</taxon>
        <taxon>Vanilleae</taxon>
        <taxon>Vanilla</taxon>
    </lineage>
</organism>
<sequence length="137" mass="14455">MIPPPRCATGSRGSGRTSPIGTTGCIALAEGRGLLTYTALPGCPRKIWGLNVLLRPDPDATAPPTTVWHHFTRKAPRRLAAAVGYRAPEVVETRRATFKSDVFSFGVLFAGAPDGKGTKPGFDIRRGGYRPAAPAVG</sequence>
<evidence type="ECO:0000256" key="1">
    <source>
        <dbReference type="SAM" id="MobiDB-lite"/>
    </source>
</evidence>
<dbReference type="InterPro" id="IPR011009">
    <property type="entry name" value="Kinase-like_dom_sf"/>
</dbReference>
<dbReference type="AlphaFoldDB" id="A0A835UFL9"/>
<protein>
    <submittedName>
        <fullName evidence="2">Uncharacterized protein</fullName>
    </submittedName>
</protein>
<gene>
    <name evidence="2" type="ORF">HPP92_022975</name>
</gene>
<dbReference type="Proteomes" id="UP000639772">
    <property type="component" value="Chromosome 12"/>
</dbReference>
<accession>A0A835UFL9</accession>